<dbReference type="AlphaFoldDB" id="A0AAD2VJ42"/>
<gene>
    <name evidence="2" type="ORF">R0P33_003896</name>
</gene>
<evidence type="ECO:0000259" key="1">
    <source>
        <dbReference type="Pfam" id="PF00535"/>
    </source>
</evidence>
<reference evidence="2" key="1">
    <citation type="submission" date="2023-10" db="EMBL/GenBank/DDBJ databases">
        <authorList>
            <consortium name="GenomeTrakr network: Whole genome sequencing for foodborne pathogen traceback"/>
        </authorList>
    </citation>
    <scope>NUCLEOTIDE SEQUENCE</scope>
    <source>
        <strain evidence="2">RM9975</strain>
    </source>
</reference>
<dbReference type="InterPro" id="IPR029044">
    <property type="entry name" value="Nucleotide-diphossugar_trans"/>
</dbReference>
<dbReference type="PANTHER" id="PTHR22916:SF3">
    <property type="entry name" value="UDP-GLCNAC:BETAGAL BETA-1,3-N-ACETYLGLUCOSAMINYLTRANSFERASE-LIKE PROTEIN 1"/>
    <property type="match status" value="1"/>
</dbReference>
<dbReference type="Proteomes" id="UP001187825">
    <property type="component" value="Unassembled WGS sequence"/>
</dbReference>
<evidence type="ECO:0000313" key="3">
    <source>
        <dbReference type="Proteomes" id="UP001187825"/>
    </source>
</evidence>
<dbReference type="InterPro" id="IPR001173">
    <property type="entry name" value="Glyco_trans_2-like"/>
</dbReference>
<evidence type="ECO:0000313" key="2">
    <source>
        <dbReference type="EMBL" id="ELP2901556.1"/>
    </source>
</evidence>
<dbReference type="PANTHER" id="PTHR22916">
    <property type="entry name" value="GLYCOSYLTRANSFERASE"/>
    <property type="match status" value="1"/>
</dbReference>
<comment type="caution">
    <text evidence="2">The sequence shown here is derived from an EMBL/GenBank/DDBJ whole genome shotgun (WGS) entry which is preliminary data.</text>
</comment>
<dbReference type="GO" id="GO:0016758">
    <property type="term" value="F:hexosyltransferase activity"/>
    <property type="evidence" value="ECO:0007669"/>
    <property type="project" value="UniProtKB-ARBA"/>
</dbReference>
<name>A0AAD2VJ42_ECOLX</name>
<dbReference type="CDD" id="cd06433">
    <property type="entry name" value="GT_2_WfgS_like"/>
    <property type="match status" value="1"/>
</dbReference>
<accession>A0AAD2VJ42</accession>
<proteinExistence type="predicted"/>
<organism evidence="2 3">
    <name type="scientific">Escherichia coli O111</name>
    <dbReference type="NCBI Taxonomy" id="1055535"/>
    <lineage>
        <taxon>Bacteria</taxon>
        <taxon>Pseudomonadati</taxon>
        <taxon>Pseudomonadota</taxon>
        <taxon>Gammaproteobacteria</taxon>
        <taxon>Enterobacterales</taxon>
        <taxon>Enterobacteriaceae</taxon>
        <taxon>Escherichia</taxon>
    </lineage>
</organism>
<dbReference type="EMBL" id="ABNXQI010000034">
    <property type="protein sequence ID" value="ELP2901556.1"/>
    <property type="molecule type" value="Genomic_DNA"/>
</dbReference>
<feature type="domain" description="Glycosyltransferase 2-like" evidence="1">
    <location>
        <begin position="21"/>
        <end position="158"/>
    </location>
</feature>
<sequence>MDLQKLDKYTCNGNLDAPLVSIIIATYNSELDIAKCLQSVTNQSYKNIEIIIMDGGSSDKTLDIAKSFKDDRIKIVSEKDRGIYDAWNKAVDLSIGDWVAFIGSDDVYYHTDAIASLMKGVMVSNGAPVVYGRTAHEGPDRNISGFSGSEWYNLTGFKFNYYKCNLPLPIMSAIYSRDFFRNERFDIKLKIVADADWFLRCFIKWSKEKSPYFINDTTPIVRMGYGGVSTDISSQVKTTLESFIVRKKNNISCLNIQLILRYAKILVMVAIKNIFGNNVYKLMHNGYHSLKKIKNKI</sequence>
<dbReference type="Gene3D" id="3.90.550.10">
    <property type="entry name" value="Spore Coat Polysaccharide Biosynthesis Protein SpsA, Chain A"/>
    <property type="match status" value="1"/>
</dbReference>
<dbReference type="Pfam" id="PF00535">
    <property type="entry name" value="Glycos_transf_2"/>
    <property type="match status" value="1"/>
</dbReference>
<protein>
    <submittedName>
        <fullName evidence="2">Glycosyltransferase</fullName>
    </submittedName>
</protein>
<dbReference type="SUPFAM" id="SSF53448">
    <property type="entry name" value="Nucleotide-diphospho-sugar transferases"/>
    <property type="match status" value="1"/>
</dbReference>